<evidence type="ECO:0000313" key="2">
    <source>
        <dbReference type="EMBL" id="JAD86053.1"/>
    </source>
</evidence>
<dbReference type="EMBL" id="GBRH01211842">
    <property type="protein sequence ID" value="JAD86053.1"/>
    <property type="molecule type" value="Transcribed_RNA"/>
</dbReference>
<proteinExistence type="predicted"/>
<name>A0A0A9DH98_ARUDO</name>
<dbReference type="AlphaFoldDB" id="A0A0A9DH98"/>
<accession>A0A0A9DH98</accession>
<sequence>MVAITSHQKHLQIHGLCSPHLDSRYPKSLTSQNAAGVAERRERLA</sequence>
<evidence type="ECO:0000256" key="1">
    <source>
        <dbReference type="SAM" id="MobiDB-lite"/>
    </source>
</evidence>
<feature type="region of interest" description="Disordered" evidence="1">
    <location>
        <begin position="22"/>
        <end position="45"/>
    </location>
</feature>
<reference evidence="2" key="1">
    <citation type="submission" date="2014-09" db="EMBL/GenBank/DDBJ databases">
        <authorList>
            <person name="Magalhaes I.L.F."/>
            <person name="Oliveira U."/>
            <person name="Santos F.R."/>
            <person name="Vidigal T.H.D.A."/>
            <person name="Brescovit A.D."/>
            <person name="Santos A.J."/>
        </authorList>
    </citation>
    <scope>NUCLEOTIDE SEQUENCE</scope>
    <source>
        <tissue evidence="2">Shoot tissue taken approximately 20 cm above the soil surface</tissue>
    </source>
</reference>
<reference evidence="2" key="2">
    <citation type="journal article" date="2015" name="Data Brief">
        <title>Shoot transcriptome of the giant reed, Arundo donax.</title>
        <authorList>
            <person name="Barrero R.A."/>
            <person name="Guerrero F.D."/>
            <person name="Moolhuijzen P."/>
            <person name="Goolsby J.A."/>
            <person name="Tidwell J."/>
            <person name="Bellgard S.E."/>
            <person name="Bellgard M.I."/>
        </authorList>
    </citation>
    <scope>NUCLEOTIDE SEQUENCE</scope>
    <source>
        <tissue evidence="2">Shoot tissue taken approximately 20 cm above the soil surface</tissue>
    </source>
</reference>
<protein>
    <submittedName>
        <fullName evidence="2">Uncharacterized protein</fullName>
    </submittedName>
</protein>
<organism evidence="2">
    <name type="scientific">Arundo donax</name>
    <name type="common">Giant reed</name>
    <name type="synonym">Donax arundinaceus</name>
    <dbReference type="NCBI Taxonomy" id="35708"/>
    <lineage>
        <taxon>Eukaryota</taxon>
        <taxon>Viridiplantae</taxon>
        <taxon>Streptophyta</taxon>
        <taxon>Embryophyta</taxon>
        <taxon>Tracheophyta</taxon>
        <taxon>Spermatophyta</taxon>
        <taxon>Magnoliopsida</taxon>
        <taxon>Liliopsida</taxon>
        <taxon>Poales</taxon>
        <taxon>Poaceae</taxon>
        <taxon>PACMAD clade</taxon>
        <taxon>Arundinoideae</taxon>
        <taxon>Arundineae</taxon>
        <taxon>Arundo</taxon>
    </lineage>
</organism>
<dbReference type="EMBL" id="GBRH01271113">
    <property type="protein sequence ID" value="JAD26782.1"/>
    <property type="molecule type" value="Transcribed_RNA"/>
</dbReference>